<dbReference type="Proteomes" id="UP000559987">
    <property type="component" value="Unassembled WGS sequence"/>
</dbReference>
<dbReference type="InterPro" id="IPR052020">
    <property type="entry name" value="Cyclic_di-GMP/3'3'-cGAMP_PDE"/>
</dbReference>
<dbReference type="PROSITE" id="PS50110">
    <property type="entry name" value="RESPONSE_REGULATORY"/>
    <property type="match status" value="1"/>
</dbReference>
<dbReference type="InterPro" id="IPR011006">
    <property type="entry name" value="CheY-like_superfamily"/>
</dbReference>
<dbReference type="PANTHER" id="PTHR45228:SF1">
    <property type="entry name" value="CYCLIC DI-GMP PHOSPHODIESTERASE TM_0186"/>
    <property type="match status" value="1"/>
</dbReference>
<sequence length="356" mass="40808">MMKVHQGRILIVDDNSVNIVIVEKILRQDGFVHIDSTTDAKAVREMYLEHHYDAILLDVHMPEMNGFEVMEQLLEDHPNDYLPILVLTADHSPETRHLALSSGAKDFISKPFERVEVLFRVRNLVEVRMLHKSLLESREHLEQKVRERTRQLYEAQIKLIECLGKAAEYRDTDTGMHVVRMSHASALLARQMGLSEEECEIILHASPMHDIGKIAIPDDVLLKQGKLDSKEWQTMKTHAEVGAEILGHYDSRLMEVAAIIAKTHHERWDGKGYPQGLKGEEIPLYTRIVSVCDVFDALTSNRPYKVAWPVAKALDYLKDNSGTQFDPQVVQEFVAILDQVLDIRQQFPDQQAELQH</sequence>
<keyword evidence="5" id="KW-1185">Reference proteome</keyword>
<dbReference type="InterPro" id="IPR003607">
    <property type="entry name" value="HD/PDEase_dom"/>
</dbReference>
<dbReference type="AlphaFoldDB" id="A0A839UH54"/>
<evidence type="ECO:0000313" key="4">
    <source>
        <dbReference type="EMBL" id="MBB3167202.1"/>
    </source>
</evidence>
<evidence type="ECO:0000259" key="3">
    <source>
        <dbReference type="PROSITE" id="PS51832"/>
    </source>
</evidence>
<dbReference type="Gene3D" id="1.10.3210.10">
    <property type="entry name" value="Hypothetical protein af1432"/>
    <property type="match status" value="1"/>
</dbReference>
<evidence type="ECO:0000313" key="5">
    <source>
        <dbReference type="Proteomes" id="UP000559987"/>
    </source>
</evidence>
<dbReference type="Pfam" id="PF00072">
    <property type="entry name" value="Response_reg"/>
    <property type="match status" value="1"/>
</dbReference>
<comment type="caution">
    <text evidence="4">The sequence shown here is derived from an EMBL/GenBank/DDBJ whole genome shotgun (WGS) entry which is preliminary data.</text>
</comment>
<dbReference type="Pfam" id="PF13487">
    <property type="entry name" value="HD_5"/>
    <property type="match status" value="1"/>
</dbReference>
<organism evidence="4 5">
    <name type="scientific">Simiduia aestuariiviva</name>
    <dbReference type="NCBI Taxonomy" id="1510459"/>
    <lineage>
        <taxon>Bacteria</taxon>
        <taxon>Pseudomonadati</taxon>
        <taxon>Pseudomonadota</taxon>
        <taxon>Gammaproteobacteria</taxon>
        <taxon>Cellvibrionales</taxon>
        <taxon>Cellvibrionaceae</taxon>
        <taxon>Simiduia</taxon>
    </lineage>
</organism>
<dbReference type="EMBL" id="JACHXZ010000001">
    <property type="protein sequence ID" value="MBB3167202.1"/>
    <property type="molecule type" value="Genomic_DNA"/>
</dbReference>
<dbReference type="PANTHER" id="PTHR45228">
    <property type="entry name" value="CYCLIC DI-GMP PHOSPHODIESTERASE TM_0186-RELATED"/>
    <property type="match status" value="1"/>
</dbReference>
<gene>
    <name evidence="4" type="ORF">FHS30_000378</name>
</gene>
<keyword evidence="1" id="KW-0597">Phosphoprotein</keyword>
<dbReference type="InterPro" id="IPR037522">
    <property type="entry name" value="HD_GYP_dom"/>
</dbReference>
<reference evidence="4 5" key="1">
    <citation type="submission" date="2020-08" db="EMBL/GenBank/DDBJ databases">
        <title>Genomic Encyclopedia of Type Strains, Phase III (KMG-III): the genomes of soil and plant-associated and newly described type strains.</title>
        <authorList>
            <person name="Whitman W."/>
        </authorList>
    </citation>
    <scope>NUCLEOTIDE SEQUENCE [LARGE SCALE GENOMIC DNA]</scope>
    <source>
        <strain evidence="4 5">CECT 8571</strain>
    </source>
</reference>
<dbReference type="RefSeq" id="WP_246341109.1">
    <property type="nucleotide sequence ID" value="NZ_JACHXZ010000001.1"/>
</dbReference>
<dbReference type="SMART" id="SM00448">
    <property type="entry name" value="REC"/>
    <property type="match status" value="1"/>
</dbReference>
<dbReference type="Gene3D" id="3.40.50.2300">
    <property type="match status" value="1"/>
</dbReference>
<protein>
    <submittedName>
        <fullName evidence="4">Putative two-component system response regulator</fullName>
    </submittedName>
</protein>
<feature type="modified residue" description="4-aspartylphosphate" evidence="1">
    <location>
        <position position="58"/>
    </location>
</feature>
<dbReference type="SUPFAM" id="SSF52172">
    <property type="entry name" value="CheY-like"/>
    <property type="match status" value="1"/>
</dbReference>
<dbReference type="SUPFAM" id="SSF109604">
    <property type="entry name" value="HD-domain/PDEase-like"/>
    <property type="match status" value="1"/>
</dbReference>
<dbReference type="GO" id="GO:0000160">
    <property type="term" value="P:phosphorelay signal transduction system"/>
    <property type="evidence" value="ECO:0007669"/>
    <property type="project" value="InterPro"/>
</dbReference>
<evidence type="ECO:0000256" key="1">
    <source>
        <dbReference type="PROSITE-ProRule" id="PRU00169"/>
    </source>
</evidence>
<evidence type="ECO:0000259" key="2">
    <source>
        <dbReference type="PROSITE" id="PS50110"/>
    </source>
</evidence>
<name>A0A839UH54_9GAMM</name>
<dbReference type="PROSITE" id="PS51832">
    <property type="entry name" value="HD_GYP"/>
    <property type="match status" value="1"/>
</dbReference>
<dbReference type="CDD" id="cd00077">
    <property type="entry name" value="HDc"/>
    <property type="match status" value="1"/>
</dbReference>
<dbReference type="GO" id="GO:0008081">
    <property type="term" value="F:phosphoric diester hydrolase activity"/>
    <property type="evidence" value="ECO:0007669"/>
    <property type="project" value="UniProtKB-ARBA"/>
</dbReference>
<dbReference type="SMART" id="SM00471">
    <property type="entry name" value="HDc"/>
    <property type="match status" value="1"/>
</dbReference>
<feature type="domain" description="HD-GYP" evidence="3">
    <location>
        <begin position="152"/>
        <end position="349"/>
    </location>
</feature>
<dbReference type="InterPro" id="IPR001789">
    <property type="entry name" value="Sig_transdc_resp-reg_receiver"/>
</dbReference>
<dbReference type="CDD" id="cd17551">
    <property type="entry name" value="REC_RpfG-like"/>
    <property type="match status" value="1"/>
</dbReference>
<accession>A0A839UH54</accession>
<feature type="domain" description="Response regulatory" evidence="2">
    <location>
        <begin position="8"/>
        <end position="125"/>
    </location>
</feature>
<proteinExistence type="predicted"/>